<keyword evidence="2" id="KW-1185">Reference proteome</keyword>
<dbReference type="InParanoid" id="L0A8U2"/>
<dbReference type="eggNOG" id="arCOG01564">
    <property type="taxonomic scope" value="Archaea"/>
</dbReference>
<proteinExistence type="predicted"/>
<gene>
    <name evidence="1" type="ordered locus">Calag_0538</name>
</gene>
<organism evidence="1 2">
    <name type="scientific">Caldisphaera lagunensis (strain DSM 15908 / JCM 11604 / ANMR 0165 / IC-154)</name>
    <dbReference type="NCBI Taxonomy" id="1056495"/>
    <lineage>
        <taxon>Archaea</taxon>
        <taxon>Thermoproteota</taxon>
        <taxon>Thermoprotei</taxon>
        <taxon>Acidilobales</taxon>
        <taxon>Caldisphaeraceae</taxon>
        <taxon>Caldisphaera</taxon>
    </lineage>
</organism>
<evidence type="ECO:0000313" key="1">
    <source>
        <dbReference type="EMBL" id="AFZ70298.1"/>
    </source>
</evidence>
<dbReference type="HOGENOM" id="CLU_913990_0_0_2"/>
<name>L0A8U2_CALLD</name>
<dbReference type="EMBL" id="CP003378">
    <property type="protein sequence ID" value="AFZ70298.1"/>
    <property type="molecule type" value="Genomic_DNA"/>
</dbReference>
<protein>
    <recommendedName>
        <fullName evidence="3">Selenocysteine-specific translation elongation factor</fullName>
    </recommendedName>
</protein>
<dbReference type="Proteomes" id="UP000010469">
    <property type="component" value="Chromosome"/>
</dbReference>
<dbReference type="OrthoDB" id="30874at2157"/>
<dbReference type="Gene3D" id="2.40.30.10">
    <property type="entry name" value="Translation factors"/>
    <property type="match status" value="1"/>
</dbReference>
<dbReference type="AlphaFoldDB" id="L0A8U2"/>
<accession>L0A8U2</accession>
<dbReference type="KEGG" id="clg:Calag_0538"/>
<dbReference type="SUPFAM" id="SSF50447">
    <property type="entry name" value="Translation proteins"/>
    <property type="match status" value="1"/>
</dbReference>
<dbReference type="GeneID" id="14211798"/>
<evidence type="ECO:0000313" key="2">
    <source>
        <dbReference type="Proteomes" id="UP000010469"/>
    </source>
</evidence>
<evidence type="ECO:0008006" key="3">
    <source>
        <dbReference type="Google" id="ProtNLM"/>
    </source>
</evidence>
<dbReference type="InterPro" id="IPR009000">
    <property type="entry name" value="Transl_B-barrel_sf"/>
</dbReference>
<reference evidence="2" key="1">
    <citation type="submission" date="2012-03" db="EMBL/GenBank/DDBJ databases">
        <title>Complete genome of Caldisphaera lagunensis DSM 15908.</title>
        <authorList>
            <person name="Lucas S."/>
            <person name="Copeland A."/>
            <person name="Lapidus A."/>
            <person name="Glavina del Rio T."/>
            <person name="Dalin E."/>
            <person name="Tice H."/>
            <person name="Bruce D."/>
            <person name="Goodwin L."/>
            <person name="Pitluck S."/>
            <person name="Peters L."/>
            <person name="Mikhailova N."/>
            <person name="Teshima H."/>
            <person name="Kyrpides N."/>
            <person name="Mavromatis K."/>
            <person name="Ivanova N."/>
            <person name="Brettin T."/>
            <person name="Detter J.C."/>
            <person name="Han C."/>
            <person name="Larimer F."/>
            <person name="Land M."/>
            <person name="Hauser L."/>
            <person name="Markowitz V."/>
            <person name="Cheng J.-F."/>
            <person name="Hugenholtz P."/>
            <person name="Woyke T."/>
            <person name="Wu D."/>
            <person name="Spring S."/>
            <person name="Schroeder M."/>
            <person name="Brambilla E."/>
            <person name="Klenk H.-P."/>
            <person name="Eisen J.A."/>
        </authorList>
    </citation>
    <scope>NUCLEOTIDE SEQUENCE [LARGE SCALE GENOMIC DNA]</scope>
    <source>
        <strain evidence="2">DSM 15908 / JCM 11604 / IC-154</strain>
    </source>
</reference>
<dbReference type="STRING" id="1056495.Calag_0538"/>
<sequence>MKGGIISILSPSEESAKQAAERLGKLQDKGDLNIYYRKQNDYILSTITPTQYPSSIINASIAASLSNKIIILLNENLDWKDGELLLISNSSGVKSIAIHNNVTLIKKLIGSFDANNIEISSDYENELRYQEPEERKEDFVYIDRIFTVKGVGAVMLGFTFMDLEVHDKLIALPSMQQVEIKNIQVLDEDQTKVGSGVRVGLALKNVKAEDLKDTYALIPEEKKVVKSLEGDLIKYPWSEIKDNSQYHFIAGGITIMGHLKLDKKAKVELNKPMPLTKRIMVVDVNSKIGKPRIVGYLIL</sequence>
<dbReference type="RefSeq" id="WP_015232196.1">
    <property type="nucleotide sequence ID" value="NC_019791.1"/>
</dbReference>